<dbReference type="Proteomes" id="UP001497535">
    <property type="component" value="Unassembled WGS sequence"/>
</dbReference>
<dbReference type="EMBL" id="CAVMJV010000052">
    <property type="protein sequence ID" value="CAK5083957.1"/>
    <property type="molecule type" value="Genomic_DNA"/>
</dbReference>
<organism evidence="1 2">
    <name type="scientific">Meloidogyne enterolobii</name>
    <name type="common">Root-knot nematode worm</name>
    <name type="synonym">Meloidogyne mayaguensis</name>
    <dbReference type="NCBI Taxonomy" id="390850"/>
    <lineage>
        <taxon>Eukaryota</taxon>
        <taxon>Metazoa</taxon>
        <taxon>Ecdysozoa</taxon>
        <taxon>Nematoda</taxon>
        <taxon>Chromadorea</taxon>
        <taxon>Rhabditida</taxon>
        <taxon>Tylenchina</taxon>
        <taxon>Tylenchomorpha</taxon>
        <taxon>Tylenchoidea</taxon>
        <taxon>Meloidogynidae</taxon>
        <taxon>Meloidogyninae</taxon>
        <taxon>Meloidogyne</taxon>
    </lineage>
</organism>
<comment type="caution">
    <text evidence="1">The sequence shown here is derived from an EMBL/GenBank/DDBJ whole genome shotgun (WGS) entry which is preliminary data.</text>
</comment>
<reference evidence="1" key="1">
    <citation type="submission" date="2023-11" db="EMBL/GenBank/DDBJ databases">
        <authorList>
            <person name="Poullet M."/>
        </authorList>
    </citation>
    <scope>NUCLEOTIDE SEQUENCE</scope>
    <source>
        <strain evidence="1">E1834</strain>
    </source>
</reference>
<protein>
    <submittedName>
        <fullName evidence="1">Uncharacterized protein</fullName>
    </submittedName>
</protein>
<gene>
    <name evidence="1" type="ORF">MENTE1834_LOCUS31337</name>
</gene>
<proteinExistence type="predicted"/>
<sequence>MFNELYFRLSPSMEMLAILLQFLLCVRLSPAMEYSNFLILMIPLHIVRMMNLSVWAKCLGAMIRA</sequence>
<accession>A0ACB0ZXU0</accession>
<evidence type="ECO:0000313" key="2">
    <source>
        <dbReference type="Proteomes" id="UP001497535"/>
    </source>
</evidence>
<evidence type="ECO:0000313" key="1">
    <source>
        <dbReference type="EMBL" id="CAK5083957.1"/>
    </source>
</evidence>
<keyword evidence="2" id="KW-1185">Reference proteome</keyword>
<name>A0ACB0ZXU0_MELEN</name>